<keyword evidence="1" id="KW-1133">Transmembrane helix</keyword>
<sequence>MTVIPNLGGTCPGQNSFYVCTNKPTRFVGCCAIDPCNTANGYCPEENLVEVSDDMSMAQSRLQTRADEGGLSNVAVAGIAVAATLVGGGLICGLVWWFWRKRYQNGIRSGALPSTSYEPFAVANRAAQSSKSASSVNHNSLSVESYHTTNTKSYTPSQLDRTYKYDSLQHTQLASLPQPSPSQWSELSYGAPGGGNALAYSTTDLSGSEYYGAMPAIEVNDEEEKARAELAAGGRRGHSHSASGASLHDGGISGFTRTYSADMSRAQQPAVGEMIICTAKVSVTGIGGNQTTWIAYEHRDKPQLTQPSLS</sequence>
<comment type="caution">
    <text evidence="2">The sequence shown here is derived from an EMBL/GenBank/DDBJ whole genome shotgun (WGS) entry which is preliminary data.</text>
</comment>
<dbReference type="EMBL" id="CABFNP030001008">
    <property type="protein sequence ID" value="CAI6089521.1"/>
    <property type="molecule type" value="Genomic_DNA"/>
</dbReference>
<evidence type="ECO:0000313" key="2">
    <source>
        <dbReference type="EMBL" id="CAI6089521.1"/>
    </source>
</evidence>
<gene>
    <name evidence="2" type="ORF">CCHLO57077_00011961</name>
</gene>
<evidence type="ECO:0000256" key="1">
    <source>
        <dbReference type="SAM" id="Phobius"/>
    </source>
</evidence>
<reference evidence="2" key="1">
    <citation type="submission" date="2023-01" db="EMBL/GenBank/DDBJ databases">
        <authorList>
            <person name="Piombo E."/>
        </authorList>
    </citation>
    <scope>NUCLEOTIDE SEQUENCE</scope>
</reference>
<evidence type="ECO:0000313" key="3">
    <source>
        <dbReference type="Proteomes" id="UP001160390"/>
    </source>
</evidence>
<keyword evidence="1" id="KW-0472">Membrane</keyword>
<dbReference type="Proteomes" id="UP001160390">
    <property type="component" value="Unassembled WGS sequence"/>
</dbReference>
<keyword evidence="1" id="KW-0812">Transmembrane</keyword>
<feature type="transmembrane region" description="Helical" evidence="1">
    <location>
        <begin position="74"/>
        <end position="99"/>
    </location>
</feature>
<name>A0AA35Q0H7_9HYPO</name>
<dbReference type="AlphaFoldDB" id="A0AA35Q0H7"/>
<keyword evidence="3" id="KW-1185">Reference proteome</keyword>
<proteinExistence type="predicted"/>
<accession>A0AA35Q0H7</accession>
<protein>
    <submittedName>
        <fullName evidence="2">Uncharacterized protein</fullName>
    </submittedName>
</protein>
<organism evidence="2 3">
    <name type="scientific">Clonostachys chloroleuca</name>
    <dbReference type="NCBI Taxonomy" id="1926264"/>
    <lineage>
        <taxon>Eukaryota</taxon>
        <taxon>Fungi</taxon>
        <taxon>Dikarya</taxon>
        <taxon>Ascomycota</taxon>
        <taxon>Pezizomycotina</taxon>
        <taxon>Sordariomycetes</taxon>
        <taxon>Hypocreomycetidae</taxon>
        <taxon>Hypocreales</taxon>
        <taxon>Bionectriaceae</taxon>
        <taxon>Clonostachys</taxon>
    </lineage>
</organism>